<dbReference type="InParanoid" id="D3BPY8"/>
<dbReference type="Gene3D" id="3.20.20.80">
    <property type="entry name" value="Glycosidases"/>
    <property type="match status" value="1"/>
</dbReference>
<evidence type="ECO:0000313" key="10">
    <source>
        <dbReference type="Proteomes" id="UP000001396"/>
    </source>
</evidence>
<evidence type="ECO:0000313" key="9">
    <source>
        <dbReference type="EMBL" id="EFA76539.1"/>
    </source>
</evidence>
<dbReference type="GO" id="GO:0005975">
    <property type="term" value="P:carbohydrate metabolic process"/>
    <property type="evidence" value="ECO:0007669"/>
    <property type="project" value="InterPro"/>
</dbReference>
<dbReference type="STRING" id="670386.D3BPY8"/>
<dbReference type="GeneID" id="31365778"/>
<keyword evidence="2 4" id="KW-0378">Hydrolase</keyword>
<evidence type="ECO:0000256" key="1">
    <source>
        <dbReference type="ARBA" id="ARBA00009809"/>
    </source>
</evidence>
<dbReference type="Proteomes" id="UP000001396">
    <property type="component" value="Unassembled WGS sequence"/>
</dbReference>
<name>D3BPY8_HETP5</name>
<dbReference type="InterPro" id="IPR019801">
    <property type="entry name" value="Glyco_hydro_35_CS"/>
</dbReference>
<dbReference type="GO" id="GO:0004565">
    <property type="term" value="F:beta-galactosidase activity"/>
    <property type="evidence" value="ECO:0007669"/>
    <property type="project" value="UniProtKB-EC"/>
</dbReference>
<comment type="catalytic activity">
    <reaction evidence="4">
        <text>Hydrolysis of terminal non-reducing beta-D-galactose residues in beta-D-galactosides.</text>
        <dbReference type="EC" id="3.2.1.23"/>
    </reaction>
</comment>
<dbReference type="InterPro" id="IPR031330">
    <property type="entry name" value="Gly_Hdrlase_35_cat"/>
</dbReference>
<dbReference type="InterPro" id="IPR017853">
    <property type="entry name" value="GH"/>
</dbReference>
<accession>D3BPY8</accession>
<dbReference type="PROSITE" id="PS01182">
    <property type="entry name" value="GLYCOSYL_HYDROL_F35"/>
    <property type="match status" value="1"/>
</dbReference>
<dbReference type="SUPFAM" id="SSF49785">
    <property type="entry name" value="Galactose-binding domain-like"/>
    <property type="match status" value="1"/>
</dbReference>
<evidence type="ECO:0000259" key="8">
    <source>
        <dbReference type="Pfam" id="PF21467"/>
    </source>
</evidence>
<dbReference type="SUPFAM" id="SSF51445">
    <property type="entry name" value="(Trans)glycosidases"/>
    <property type="match status" value="1"/>
</dbReference>
<proteinExistence type="inferred from homology"/>
<dbReference type="PANTHER" id="PTHR23421">
    <property type="entry name" value="BETA-GALACTOSIDASE RELATED"/>
    <property type="match status" value="1"/>
</dbReference>
<dbReference type="RefSeq" id="XP_020428671.1">
    <property type="nucleotide sequence ID" value="XM_020581086.1"/>
</dbReference>
<comment type="similarity">
    <text evidence="1 5">Belongs to the glycosyl hydrolase 35 family.</text>
</comment>
<gene>
    <name evidence="9" type="ORF">PPL_10307</name>
</gene>
<feature type="transmembrane region" description="Helical" evidence="6">
    <location>
        <begin position="589"/>
        <end position="610"/>
    </location>
</feature>
<evidence type="ECO:0000256" key="3">
    <source>
        <dbReference type="ARBA" id="ARBA00023295"/>
    </source>
</evidence>
<dbReference type="InterPro" id="IPR001944">
    <property type="entry name" value="Glycoside_Hdrlase_35"/>
</dbReference>
<evidence type="ECO:0000256" key="5">
    <source>
        <dbReference type="RuleBase" id="RU003679"/>
    </source>
</evidence>
<dbReference type="OMA" id="MWGDLIQ"/>
<feature type="domain" description="Beta-galactosidase galactose-binding" evidence="8">
    <location>
        <begin position="451"/>
        <end position="536"/>
    </location>
</feature>
<evidence type="ECO:0000256" key="6">
    <source>
        <dbReference type="SAM" id="Phobius"/>
    </source>
</evidence>
<evidence type="ECO:0000256" key="2">
    <source>
        <dbReference type="ARBA" id="ARBA00022801"/>
    </source>
</evidence>
<dbReference type="InterPro" id="IPR048913">
    <property type="entry name" value="BetaGal_gal-bd"/>
</dbReference>
<keyword evidence="6" id="KW-0812">Transmembrane</keyword>
<dbReference type="AlphaFoldDB" id="D3BPY8"/>
<dbReference type="Pfam" id="PF01301">
    <property type="entry name" value="Glyco_hydro_35"/>
    <property type="match status" value="1"/>
</dbReference>
<evidence type="ECO:0000256" key="4">
    <source>
        <dbReference type="RuleBase" id="RU000675"/>
    </source>
</evidence>
<comment type="caution">
    <text evidence="9">The sequence shown here is derived from an EMBL/GenBank/DDBJ whole genome shotgun (WGS) entry which is preliminary data.</text>
</comment>
<reference evidence="9 10" key="1">
    <citation type="journal article" date="2011" name="Genome Res.">
        <title>Phylogeny-wide analysis of social amoeba genomes highlights ancient origins for complex intercellular communication.</title>
        <authorList>
            <person name="Heidel A.J."/>
            <person name="Lawal H.M."/>
            <person name="Felder M."/>
            <person name="Schilde C."/>
            <person name="Helps N.R."/>
            <person name="Tunggal B."/>
            <person name="Rivero F."/>
            <person name="John U."/>
            <person name="Schleicher M."/>
            <person name="Eichinger L."/>
            <person name="Platzer M."/>
            <person name="Noegel A.A."/>
            <person name="Schaap P."/>
            <person name="Gloeckner G."/>
        </authorList>
    </citation>
    <scope>NUCLEOTIDE SEQUENCE [LARGE SCALE GENOMIC DNA]</scope>
    <source>
        <strain evidence="10">ATCC 26659 / Pp 5 / PN500</strain>
    </source>
</reference>
<evidence type="ECO:0000259" key="7">
    <source>
        <dbReference type="Pfam" id="PF01301"/>
    </source>
</evidence>
<feature type="domain" description="Glycoside hydrolase 35 catalytic" evidence="7">
    <location>
        <begin position="1"/>
        <end position="184"/>
    </location>
</feature>
<dbReference type="Gene3D" id="2.60.120.260">
    <property type="entry name" value="Galactose-binding domain-like"/>
    <property type="match status" value="2"/>
</dbReference>
<keyword evidence="10" id="KW-1185">Reference proteome</keyword>
<dbReference type="EC" id="3.2.1.23" evidence="4"/>
<dbReference type="PRINTS" id="PR00742">
    <property type="entry name" value="GLHYDRLASE35"/>
</dbReference>
<protein>
    <recommendedName>
        <fullName evidence="4">Beta-galactosidase</fullName>
        <ecNumber evidence="4">3.2.1.23</ecNumber>
    </recommendedName>
</protein>
<dbReference type="Pfam" id="PF21467">
    <property type="entry name" value="BetaGal_gal-bd"/>
    <property type="match status" value="1"/>
</dbReference>
<dbReference type="InterPro" id="IPR008979">
    <property type="entry name" value="Galactose-bd-like_sf"/>
</dbReference>
<keyword evidence="3 4" id="KW-0326">Glycosidase</keyword>
<sequence length="611" mass="70057">MESWMRFITKYLERHFAANGGPIIMSQVENEYGWVQERYGESGTKYAQWSARLAQSLNVGVPWIMCQQDDIDSVINTCNGFYCHDWIEGHWARYPNQPAFFTENWPGWFQQWKQSTPHRPVEDVLYAVGNWFARGGSLMNYYMWHGGTNFGRTSSPMVVNSYDYDAALDEYGNPSEPKYSHAAKFNNLLQKYSHIFLNAPEIPRSEYLGGSSSIYHYTFGGESLSFLINNHESALNDIVWNGQNHIIKPWSVHLLYNNHTVFDSAATPEVSKLAMTSKRFSPVNSFNNAYISQWVEEIDMTDSTWSSKPLEQLSLTHDKTDYLWYVTEINLQVRGAEVFTTNVSDVLHAYIDGKYQSTIWSANPFNIKSDIPLGWHKLQILNSKLGVQHYTVDMEKVTGGLLGNIWVGGTDITNNGWSMKPYVNGERLAIYNPNNIFKVDWSSFSGVQQPLTWYKINFLHELSPNKHYSLNMSGMNKGMIWLNGKHVARYWITKGWGCNGCSYQGGYTDQLCSTNCGEPSQINYHLPQDWLIEGANLLVIFEEVGGNPKSIKLEEKESAYQYKNRKGDPNFQNGMPIDGESSMNDARSMYTHITLIYVYCAIIAISYYIFN</sequence>
<organism evidence="9 10">
    <name type="scientific">Heterostelium pallidum (strain ATCC 26659 / Pp 5 / PN500)</name>
    <name type="common">Cellular slime mold</name>
    <name type="synonym">Polysphondylium pallidum</name>
    <dbReference type="NCBI Taxonomy" id="670386"/>
    <lineage>
        <taxon>Eukaryota</taxon>
        <taxon>Amoebozoa</taxon>
        <taxon>Evosea</taxon>
        <taxon>Eumycetozoa</taxon>
        <taxon>Dictyostelia</taxon>
        <taxon>Acytosteliales</taxon>
        <taxon>Acytosteliaceae</taxon>
        <taxon>Heterostelium</taxon>
    </lineage>
</organism>
<keyword evidence="6" id="KW-0472">Membrane</keyword>
<keyword evidence="6" id="KW-1133">Transmembrane helix</keyword>
<dbReference type="EMBL" id="ADBJ01000047">
    <property type="protein sequence ID" value="EFA76539.1"/>
    <property type="molecule type" value="Genomic_DNA"/>
</dbReference>